<evidence type="ECO:0000256" key="1">
    <source>
        <dbReference type="SAM" id="MobiDB-lite"/>
    </source>
</evidence>
<evidence type="ECO:0000313" key="3">
    <source>
        <dbReference type="Proteomes" id="UP000429607"/>
    </source>
</evidence>
<feature type="region of interest" description="Disordered" evidence="1">
    <location>
        <begin position="576"/>
        <end position="595"/>
    </location>
</feature>
<dbReference type="AlphaFoldDB" id="A0A6A3I7V7"/>
<dbReference type="Proteomes" id="UP000429607">
    <property type="component" value="Unassembled WGS sequence"/>
</dbReference>
<organism evidence="2 3">
    <name type="scientific">Phytophthora rubi</name>
    <dbReference type="NCBI Taxonomy" id="129364"/>
    <lineage>
        <taxon>Eukaryota</taxon>
        <taxon>Sar</taxon>
        <taxon>Stramenopiles</taxon>
        <taxon>Oomycota</taxon>
        <taxon>Peronosporomycetes</taxon>
        <taxon>Peronosporales</taxon>
        <taxon>Peronosporaceae</taxon>
        <taxon>Phytophthora</taxon>
    </lineage>
</organism>
<gene>
    <name evidence="2" type="ORF">PR001_g24905</name>
</gene>
<accession>A0A6A3I7V7</accession>
<protein>
    <submittedName>
        <fullName evidence="2">Uncharacterized protein</fullName>
    </submittedName>
</protein>
<feature type="region of interest" description="Disordered" evidence="1">
    <location>
        <begin position="329"/>
        <end position="355"/>
    </location>
</feature>
<sequence length="676" mass="75516">MVRLTSRSYLHLTPELVDLDVDLPFYAKVLQLRPDKVTFRAFEGLEGCIDRSVAEEHVVRASEVNQAGQQSFLRRPVSVRVADQVHHGQVVAVSAERLTVQSEGQLLPVKATEVTLVAPVVALLLEHIQFNSSEWSADGIGEVEQTILDRVLGRSGTPSSNAISALFEGLVDEENYPEATKLCHWIDPRTGEPTEFPLQHAINFAYYVDGGVSPIPVDVGESFCRQPVPQRMPSPAGGSLGSAHEVQELFDPFTDDDVSPHDTHQPRQGLGYVPLSGTKRPQVLEVDDDDLSNKRKRFETALDKDARIVDKLFDDPDLLNHLLRIRKDSKSQDATEEQDTHIRSDPDKDVKSATRKKSAVASKYAFVPLEDQEVVHDRVTSEKYKGKSPIMFCRGLVRSEHAEFKAVPGVCTRAYDIRFGSGGLSIQHFAKFPRDERMNWLASGGSNFDNLSANAEFGAASPASCIGDVIDACRVFLTYTREFCCKELIELVERIVKFIEETLKQVSWHPKELASLVYWVNDVLEDFRDSAEAGRDLRLVLNRCTTDDRLLRDMMFIKMHKQVDDIRLEMTASAPRAGGSRNIVPQRHQGQIHDHKKGIGRIPKDVLRQLPVQVDPGTGKARNLCMRYLSQAGCTVNSNGTCPNGHGHFVPNTLSDIVKVEITKRFGGLKEEHMQL</sequence>
<name>A0A6A3I7V7_9STRA</name>
<dbReference type="EMBL" id="QXFV01003275">
    <property type="protein sequence ID" value="KAE8978221.1"/>
    <property type="molecule type" value="Genomic_DNA"/>
</dbReference>
<feature type="region of interest" description="Disordered" evidence="1">
    <location>
        <begin position="255"/>
        <end position="288"/>
    </location>
</feature>
<proteinExistence type="predicted"/>
<comment type="caution">
    <text evidence="2">The sequence shown here is derived from an EMBL/GenBank/DDBJ whole genome shotgun (WGS) entry which is preliminary data.</text>
</comment>
<reference evidence="2 3" key="1">
    <citation type="submission" date="2018-09" db="EMBL/GenBank/DDBJ databases">
        <title>Genomic investigation of the strawberry pathogen Phytophthora fragariae indicates pathogenicity is determined by transcriptional variation in three key races.</title>
        <authorList>
            <person name="Adams T.M."/>
            <person name="Armitage A.D."/>
            <person name="Sobczyk M.K."/>
            <person name="Bates H.J."/>
            <person name="Dunwell J.M."/>
            <person name="Nellist C.F."/>
            <person name="Harrison R.J."/>
        </authorList>
    </citation>
    <scope>NUCLEOTIDE SEQUENCE [LARGE SCALE GENOMIC DNA]</scope>
    <source>
        <strain evidence="2 3">SCRP249</strain>
    </source>
</reference>
<feature type="compositionally biased region" description="Basic and acidic residues" evidence="1">
    <location>
        <begin position="329"/>
        <end position="352"/>
    </location>
</feature>
<evidence type="ECO:0000313" key="2">
    <source>
        <dbReference type="EMBL" id="KAE8978221.1"/>
    </source>
</evidence>